<dbReference type="SUPFAM" id="SSF52096">
    <property type="entry name" value="ClpP/crotonase"/>
    <property type="match status" value="1"/>
</dbReference>
<evidence type="ECO:0000313" key="2">
    <source>
        <dbReference type="EMBL" id="VFS55866.1"/>
    </source>
</evidence>
<dbReference type="GO" id="GO:0004252">
    <property type="term" value="F:serine-type endopeptidase activity"/>
    <property type="evidence" value="ECO:0007669"/>
    <property type="project" value="UniProtKB-EC"/>
</dbReference>
<proteinExistence type="predicted"/>
<dbReference type="Gene3D" id="3.90.226.10">
    <property type="entry name" value="2-enoyl-CoA Hydratase, Chain A, domain 1"/>
    <property type="match status" value="1"/>
</dbReference>
<evidence type="ECO:0000313" key="3">
    <source>
        <dbReference type="Proteomes" id="UP000401081"/>
    </source>
</evidence>
<name>A0A485A7H0_KLUCR</name>
<accession>A0A485A7H0</accession>
<keyword evidence="3" id="KW-1185">Reference proteome</keyword>
<keyword evidence="2" id="KW-0645">Protease</keyword>
<reference evidence="2 3" key="1">
    <citation type="submission" date="2019-03" db="EMBL/GenBank/DDBJ databases">
        <authorList>
            <consortium name="Pathogen Informatics"/>
        </authorList>
    </citation>
    <scope>NUCLEOTIDE SEQUENCE [LARGE SCALE GENOMIC DNA]</scope>
    <source>
        <strain evidence="2 3">NCTC12993</strain>
    </source>
</reference>
<dbReference type="Proteomes" id="UP000401081">
    <property type="component" value="Unassembled WGS sequence"/>
</dbReference>
<keyword evidence="2" id="KW-0378">Hydrolase</keyword>
<dbReference type="InterPro" id="IPR029045">
    <property type="entry name" value="ClpP/crotonase-like_dom_sf"/>
</dbReference>
<dbReference type="EC" id="3.4.21.102" evidence="2"/>
<sequence>MLRPEWPALGSVQYTIQKFYRINGGSTQRKGVTPDILMPTGKEETETGEKFEGQRTAVGQRQRCYLRGRRAI</sequence>
<protein>
    <submittedName>
        <fullName evidence="2">Tail-specific protease</fullName>
        <ecNumber evidence="2">3.4.21.102</ecNumber>
    </submittedName>
</protein>
<feature type="compositionally biased region" description="Basic and acidic residues" evidence="1">
    <location>
        <begin position="41"/>
        <end position="53"/>
    </location>
</feature>
<dbReference type="AlphaFoldDB" id="A0A485A7H0"/>
<dbReference type="EMBL" id="CAADJD010000004">
    <property type="protein sequence ID" value="VFS55866.1"/>
    <property type="molecule type" value="Genomic_DNA"/>
</dbReference>
<organism evidence="2 3">
    <name type="scientific">Kluyvera cryocrescens</name>
    <name type="common">Kluyvera citrophila</name>
    <dbReference type="NCBI Taxonomy" id="580"/>
    <lineage>
        <taxon>Bacteria</taxon>
        <taxon>Pseudomonadati</taxon>
        <taxon>Pseudomonadota</taxon>
        <taxon>Gammaproteobacteria</taxon>
        <taxon>Enterobacterales</taxon>
        <taxon>Enterobacteriaceae</taxon>
        <taxon>Kluyvera</taxon>
    </lineage>
</organism>
<dbReference type="GO" id="GO:0006508">
    <property type="term" value="P:proteolysis"/>
    <property type="evidence" value="ECO:0007669"/>
    <property type="project" value="UniProtKB-KW"/>
</dbReference>
<evidence type="ECO:0000256" key="1">
    <source>
        <dbReference type="SAM" id="MobiDB-lite"/>
    </source>
</evidence>
<gene>
    <name evidence="2" type="primary">prc_3</name>
    <name evidence="2" type="ORF">NCTC12993_00266</name>
</gene>
<feature type="region of interest" description="Disordered" evidence="1">
    <location>
        <begin position="29"/>
        <end position="55"/>
    </location>
</feature>